<evidence type="ECO:0000256" key="3">
    <source>
        <dbReference type="SAM" id="MobiDB-lite"/>
    </source>
</evidence>
<dbReference type="GO" id="GO:0000502">
    <property type="term" value="C:proteasome complex"/>
    <property type="evidence" value="ECO:0007669"/>
    <property type="project" value="UniProtKB-KW"/>
</dbReference>
<evidence type="ECO:0000313" key="5">
    <source>
        <dbReference type="EMBL" id="GKT25492.1"/>
    </source>
</evidence>
<feature type="region of interest" description="Disordered" evidence="3">
    <location>
        <begin position="198"/>
        <end position="228"/>
    </location>
</feature>
<dbReference type="InterPro" id="IPR036465">
    <property type="entry name" value="vWFA_dom_sf"/>
</dbReference>
<comment type="caution">
    <text evidence="5">The sequence shown here is derived from an EMBL/GenBank/DDBJ whole genome shotgun (WGS) entry which is preliminary data.</text>
</comment>
<evidence type="ECO:0000256" key="2">
    <source>
        <dbReference type="ARBA" id="ARBA00022942"/>
    </source>
</evidence>
<dbReference type="InterPro" id="IPR002035">
    <property type="entry name" value="VWF_A"/>
</dbReference>
<feature type="region of interest" description="Disordered" evidence="3">
    <location>
        <begin position="273"/>
        <end position="365"/>
    </location>
</feature>
<feature type="compositionally biased region" description="Basic and acidic residues" evidence="3">
    <location>
        <begin position="397"/>
        <end position="432"/>
    </location>
</feature>
<evidence type="ECO:0000259" key="4">
    <source>
        <dbReference type="SMART" id="SM00327"/>
    </source>
</evidence>
<dbReference type="SMART" id="SM00327">
    <property type="entry name" value="VWA"/>
    <property type="match status" value="1"/>
</dbReference>
<dbReference type="SMART" id="SM00726">
    <property type="entry name" value="UIM"/>
    <property type="match status" value="2"/>
</dbReference>
<accession>A0ABQ5K262</accession>
<dbReference type="PANTHER" id="PTHR10223:SF0">
    <property type="entry name" value="26S PROTEASOME NON-ATPASE REGULATORY SUBUNIT 4"/>
    <property type="match status" value="1"/>
</dbReference>
<evidence type="ECO:0000256" key="1">
    <source>
        <dbReference type="ARBA" id="ARBA00005574"/>
    </source>
</evidence>
<feature type="region of interest" description="Disordered" evidence="3">
    <location>
        <begin position="396"/>
        <end position="470"/>
    </location>
</feature>
<dbReference type="Gene3D" id="3.40.50.410">
    <property type="entry name" value="von Willebrand factor, type A domain"/>
    <property type="match status" value="1"/>
</dbReference>
<feature type="compositionally biased region" description="Basic and acidic residues" evidence="3">
    <location>
        <begin position="351"/>
        <end position="363"/>
    </location>
</feature>
<keyword evidence="2 5" id="KW-0647">Proteasome</keyword>
<feature type="compositionally biased region" description="Acidic residues" evidence="3">
    <location>
        <begin position="455"/>
        <end position="470"/>
    </location>
</feature>
<dbReference type="Proteomes" id="UP001057375">
    <property type="component" value="Unassembled WGS sequence"/>
</dbReference>
<comment type="similarity">
    <text evidence="1">Belongs to the proteasome subunit S5A family.</text>
</comment>
<dbReference type="Pfam" id="PF13519">
    <property type="entry name" value="VWA_2"/>
    <property type="match status" value="1"/>
</dbReference>
<protein>
    <submittedName>
        <fullName evidence="5">Proteasome subunit Rpn10 like protein</fullName>
    </submittedName>
</protein>
<dbReference type="EMBL" id="BQXS01012589">
    <property type="protein sequence ID" value="GKT25492.1"/>
    <property type="molecule type" value="Genomic_DNA"/>
</dbReference>
<dbReference type="SUPFAM" id="SSF53300">
    <property type="entry name" value="vWA-like"/>
    <property type="match status" value="1"/>
</dbReference>
<sequence length="470" mass="51365">MPESLVICVDTSDFMRNGDLKPSRMIEQSTAVKRIILSRTKESAQNYLSIVTLGSTPQCIVPLVKSPSDLNRGLDKLIPRGESNVLTGVKIAELVLKQRPIRKSDTKIILFIGSPISSSIDEMKKEGKKLKKLSISIDIVAFAEHEFNRDKLKAFVDAAGGKDGSNSSLSVLHPSSSHILCDLLLDTPIFTGSIPSAGQGAGASGADGFPQGSPLAQGGFQPAPGGDDEEEQIRLAIQMSLAEMQGSGEGGIDPANLAAMDEQQQLMLALQLSREDARQHETPSAGQDAGQSAPEPVTSSPQRRPSVGIAQGMGPGDEEEEDMDDEARAELELALKLSMMDERDEEGEVEEEKKEPKKTDEHVGLYGAEAVDGTLEELLASFDGVNTQDPELLRMLSEMKEYVKTEEEKKEEEKKEEKKEEEDQKDEEKKDEDCEIQVKGTEQERKDATVSVVKDEDESEDTDKDEEDVY</sequence>
<proteinExistence type="inferred from homology"/>
<name>A0ABQ5K262_9EUKA</name>
<gene>
    <name evidence="5" type="ORF">ADUPG1_013059</name>
</gene>
<dbReference type="InterPro" id="IPR003903">
    <property type="entry name" value="UIM_dom"/>
</dbReference>
<dbReference type="InterPro" id="IPR027040">
    <property type="entry name" value="PSMD4"/>
</dbReference>
<feature type="compositionally biased region" description="Acidic residues" evidence="3">
    <location>
        <begin position="316"/>
        <end position="325"/>
    </location>
</feature>
<organism evidence="5 6">
    <name type="scientific">Aduncisulcus paluster</name>
    <dbReference type="NCBI Taxonomy" id="2918883"/>
    <lineage>
        <taxon>Eukaryota</taxon>
        <taxon>Metamonada</taxon>
        <taxon>Carpediemonas-like organisms</taxon>
        <taxon>Aduncisulcus</taxon>
    </lineage>
</organism>
<dbReference type="PROSITE" id="PS50330">
    <property type="entry name" value="UIM"/>
    <property type="match status" value="2"/>
</dbReference>
<evidence type="ECO:0000313" key="6">
    <source>
        <dbReference type="Proteomes" id="UP001057375"/>
    </source>
</evidence>
<reference evidence="5" key="1">
    <citation type="submission" date="2022-03" db="EMBL/GenBank/DDBJ databases">
        <title>Draft genome sequence of Aduncisulcus paluster, a free-living microaerophilic Fornicata.</title>
        <authorList>
            <person name="Yuyama I."/>
            <person name="Kume K."/>
            <person name="Tamura T."/>
            <person name="Inagaki Y."/>
            <person name="Hashimoto T."/>
        </authorList>
    </citation>
    <scope>NUCLEOTIDE SEQUENCE</scope>
    <source>
        <strain evidence="5">NY0171</strain>
    </source>
</reference>
<keyword evidence="6" id="KW-1185">Reference proteome</keyword>
<dbReference type="PANTHER" id="PTHR10223">
    <property type="entry name" value="26S PROTEASOME NON-ATPASE REGULATORY SUBUNIT 4"/>
    <property type="match status" value="1"/>
</dbReference>
<feature type="domain" description="VWFA" evidence="4">
    <location>
        <begin position="2"/>
        <end position="179"/>
    </location>
</feature>